<sequence length="30" mass="3503">MQAFFYMAISVITLAEFGYRTEFRELAPSL</sequence>
<proteinExistence type="predicted"/>
<reference evidence="1 2" key="1">
    <citation type="submission" date="2019-10" db="EMBL/GenBank/DDBJ databases">
        <authorList>
            <person name="Karimi E."/>
        </authorList>
    </citation>
    <scope>NUCLEOTIDE SEQUENCE [LARGE SCALE GENOMIC DNA]</scope>
    <source>
        <strain evidence="1">Maribacter sp. 151</strain>
    </source>
</reference>
<dbReference type="AlphaFoldDB" id="A0A653X6E2"/>
<evidence type="ECO:0000313" key="1">
    <source>
        <dbReference type="EMBL" id="VXC26803.1"/>
    </source>
</evidence>
<organism evidence="1 2">
    <name type="scientific">Maribacter litoralis</name>
    <dbReference type="NCBI Taxonomy" id="2059726"/>
    <lineage>
        <taxon>Bacteria</taxon>
        <taxon>Pseudomonadati</taxon>
        <taxon>Bacteroidota</taxon>
        <taxon>Flavobacteriia</taxon>
        <taxon>Flavobacteriales</taxon>
        <taxon>Flavobacteriaceae</taxon>
        <taxon>Maribacter</taxon>
    </lineage>
</organism>
<keyword evidence="2" id="KW-1185">Reference proteome</keyword>
<protein>
    <submittedName>
        <fullName evidence="1">Uncharacterized protein</fullName>
    </submittedName>
</protein>
<gene>
    <name evidence="1" type="ORF">MARI151_60487</name>
</gene>
<name>A0A653X6E2_9FLAO</name>
<accession>A0A653X6E2</accession>
<evidence type="ECO:0000313" key="2">
    <source>
        <dbReference type="Proteomes" id="UP000430202"/>
    </source>
</evidence>
<dbReference type="Proteomes" id="UP000430202">
    <property type="component" value="Unassembled WGS sequence"/>
</dbReference>
<dbReference type="EMBL" id="CABWLR010000006">
    <property type="protein sequence ID" value="VXC26803.1"/>
    <property type="molecule type" value="Genomic_DNA"/>
</dbReference>